<dbReference type="NCBIfam" id="NF010433">
    <property type="entry name" value="PRK13859.1"/>
    <property type="match status" value="1"/>
</dbReference>
<sequence>MENSMKYCLLCMVLALSGCQTNDKLASCKGPIFPLNVGRWQPTPSDLQLTNAGGRHEGV</sequence>
<comment type="caution">
    <text evidence="1">The sequence shown here is derived from an EMBL/GenBank/DDBJ whole genome shotgun (WGS) entry which is preliminary data.</text>
</comment>
<proteinExistence type="predicted"/>
<evidence type="ECO:0000313" key="1">
    <source>
        <dbReference type="EMBL" id="GAJ95570.1"/>
    </source>
</evidence>
<gene>
    <name evidence="1" type="primary">virB7</name>
    <name evidence="1" type="ORF">RRH01S_12_01245</name>
</gene>
<dbReference type="EMBL" id="BAYX01000012">
    <property type="protein sequence ID" value="GAJ95570.1"/>
    <property type="molecule type" value="Genomic_DNA"/>
</dbReference>
<dbReference type="Pfam" id="PF17413">
    <property type="entry name" value="VirB7"/>
    <property type="match status" value="1"/>
</dbReference>
<evidence type="ECO:0000313" key="2">
    <source>
        <dbReference type="Proteomes" id="UP000026941"/>
    </source>
</evidence>
<protein>
    <submittedName>
        <fullName evidence="1">Type IV secretory system protein VirB7</fullName>
    </submittedName>
</protein>
<organism evidence="1 2">
    <name type="scientific">Rhizobium rhizogenes NBRC 13257</name>
    <dbReference type="NCBI Taxonomy" id="1220581"/>
    <lineage>
        <taxon>Bacteria</taxon>
        <taxon>Pseudomonadati</taxon>
        <taxon>Pseudomonadota</taxon>
        <taxon>Alphaproteobacteria</taxon>
        <taxon>Hyphomicrobiales</taxon>
        <taxon>Rhizobiaceae</taxon>
        <taxon>Rhizobium/Agrobacterium group</taxon>
        <taxon>Rhizobium</taxon>
    </lineage>
</organism>
<dbReference type="PROSITE" id="PS51257">
    <property type="entry name" value="PROKAR_LIPOPROTEIN"/>
    <property type="match status" value="1"/>
</dbReference>
<dbReference type="AlphaFoldDB" id="A0AA87QA76"/>
<name>A0AA87QA76_RHIRH</name>
<dbReference type="RefSeq" id="WP_374188766.1">
    <property type="nucleotide sequence ID" value="NZ_BAYX01000012.1"/>
</dbReference>
<reference evidence="1 2" key="1">
    <citation type="submission" date="2014-05" db="EMBL/GenBank/DDBJ databases">
        <title>Whole genome shotgun sequence of Rhizobium rhizogenes NBRC 13257.</title>
        <authorList>
            <person name="Katano-Makiyama Y."/>
            <person name="Hosoyama A."/>
            <person name="Hashimoto M."/>
            <person name="Hosoyama Y."/>
            <person name="Noguchi M."/>
            <person name="Tsuchikane K."/>
            <person name="Kimura A."/>
            <person name="Ohji S."/>
            <person name="Ichikawa N."/>
            <person name="Yamazoe A."/>
            <person name="Fujita N."/>
        </authorList>
    </citation>
    <scope>NUCLEOTIDE SEQUENCE [LARGE SCALE GENOMIC DNA]</scope>
    <source>
        <strain evidence="1 2">NBRC 13257</strain>
    </source>
</reference>
<dbReference type="Proteomes" id="UP000026941">
    <property type="component" value="Unassembled WGS sequence"/>
</dbReference>
<accession>A0AA87QA76</accession>
<dbReference type="InterPro" id="IPR035545">
    <property type="entry name" value="VirB7"/>
</dbReference>